<feature type="chain" id="PRO_5015396705" description="Pesticidal crystal protein Cry22Aa Ig-like domain-containing protein" evidence="1">
    <location>
        <begin position="21"/>
        <end position="313"/>
    </location>
</feature>
<dbReference type="Gene3D" id="2.60.40.4270">
    <property type="entry name" value="Listeria-Bacteroides repeat domain"/>
    <property type="match status" value="1"/>
</dbReference>
<evidence type="ECO:0000256" key="1">
    <source>
        <dbReference type="SAM" id="SignalP"/>
    </source>
</evidence>
<comment type="caution">
    <text evidence="3">The sequence shown here is derived from an EMBL/GenBank/DDBJ whole genome shotgun (WGS) entry which is preliminary data.</text>
</comment>
<name>A0A2U2NCA3_9BIFI</name>
<evidence type="ECO:0000259" key="2">
    <source>
        <dbReference type="Pfam" id="PF16403"/>
    </source>
</evidence>
<dbReference type="Gene3D" id="2.60.40.10">
    <property type="entry name" value="Immunoglobulins"/>
    <property type="match status" value="1"/>
</dbReference>
<dbReference type="InterPro" id="IPR042229">
    <property type="entry name" value="Listeria/Bacterioides_rpt_sf"/>
</dbReference>
<accession>A0A2U2NCA3</accession>
<keyword evidence="4" id="KW-1185">Reference proteome</keyword>
<feature type="signal peptide" evidence="1">
    <location>
        <begin position="1"/>
        <end position="20"/>
    </location>
</feature>
<dbReference type="GO" id="GO:0005975">
    <property type="term" value="P:carbohydrate metabolic process"/>
    <property type="evidence" value="ECO:0007669"/>
    <property type="project" value="UniProtKB-ARBA"/>
</dbReference>
<dbReference type="InterPro" id="IPR032179">
    <property type="entry name" value="Cry22Aa_Ig-like"/>
</dbReference>
<reference evidence="3 4" key="1">
    <citation type="journal article" date="2018" name="Int. J. Syst. Evol. Microbiol.">
        <title>Bifidobacterium callitrichidarum sp. nov. from the faeces of the emperor tamarin (Saguinus imperator).</title>
        <authorList>
            <person name="Modesto M."/>
            <person name="Michelini S."/>
            <person name="Sansosti M.C."/>
            <person name="De Filippo C."/>
            <person name="Cavalieri D."/>
            <person name="Qvirist L."/>
            <person name="Andlid T."/>
            <person name="Spiezio C."/>
            <person name="Sandri C."/>
            <person name="Pascarelli S."/>
            <person name="Sgorbati B."/>
            <person name="Mattarelli P."/>
        </authorList>
    </citation>
    <scope>NUCLEOTIDE SEQUENCE [LARGE SCALE GENOMIC DNA]</scope>
    <source>
        <strain evidence="3 4">TRI 5</strain>
    </source>
</reference>
<organism evidence="3 4">
    <name type="scientific">Bifidobacterium callitrichidarum</name>
    <dbReference type="NCBI Taxonomy" id="2052941"/>
    <lineage>
        <taxon>Bacteria</taxon>
        <taxon>Bacillati</taxon>
        <taxon>Actinomycetota</taxon>
        <taxon>Actinomycetes</taxon>
        <taxon>Bifidobacteriales</taxon>
        <taxon>Bifidobacteriaceae</taxon>
        <taxon>Bifidobacterium</taxon>
    </lineage>
</organism>
<dbReference type="EMBL" id="QFFM01000003">
    <property type="protein sequence ID" value="PWG66781.1"/>
    <property type="molecule type" value="Genomic_DNA"/>
</dbReference>
<protein>
    <recommendedName>
        <fullName evidence="2">Pesticidal crystal protein Cry22Aa Ig-like domain-containing protein</fullName>
    </recommendedName>
</protein>
<evidence type="ECO:0000313" key="4">
    <source>
        <dbReference type="Proteomes" id="UP000245876"/>
    </source>
</evidence>
<dbReference type="InterPro" id="IPR013783">
    <property type="entry name" value="Ig-like_fold"/>
</dbReference>
<sequence>MAFVFPLLLATGFLTQPSYAGENPGSCVGGVHYSIQYSGSCTGPTSCSYGYTLVNGCRTTVSRTKTGECTGVETHTTSGSRWCSYNGPSKSTYYATLNYNANGGNGAPASQSASIYATSASGSHTFSVPNTKPTRKGYVFLGWDTNKNTKTPSIKPDPTTGKFTATVSVNFGSTKTLYAIWTVDADTTKPVLKGVVDKTITVGDTFNPMDGVTATDDRDGDVTANVKVTGTVDTKTDGKYELTYEVSDKAGNKTTATRTITVQPPFTGSMPSTGVDASTEVIVAFVAMMSAAISIPLSRRIIRHQSQSSRNMH</sequence>
<feature type="domain" description="Pesticidal crystal protein Cry22Aa Ig-like" evidence="2">
    <location>
        <begin position="192"/>
        <end position="262"/>
    </location>
</feature>
<dbReference type="Pfam" id="PF16403">
    <property type="entry name" value="Bact_surface_Ig-like"/>
    <property type="match status" value="1"/>
</dbReference>
<gene>
    <name evidence="3" type="ORF">DF196_02440</name>
</gene>
<evidence type="ECO:0000313" key="3">
    <source>
        <dbReference type="EMBL" id="PWG66781.1"/>
    </source>
</evidence>
<keyword evidence="1" id="KW-0732">Signal</keyword>
<dbReference type="Proteomes" id="UP000245876">
    <property type="component" value="Unassembled WGS sequence"/>
</dbReference>
<proteinExistence type="predicted"/>
<dbReference type="AlphaFoldDB" id="A0A2U2NCA3"/>